<dbReference type="PROSITE" id="PS51201">
    <property type="entry name" value="RCK_N"/>
    <property type="match status" value="1"/>
</dbReference>
<name>A0ABV7A295_9BACI</name>
<gene>
    <name evidence="4" type="ORF">ACFODW_01990</name>
</gene>
<accession>A0ABV7A295</accession>
<dbReference type="PANTHER" id="PTHR43833">
    <property type="entry name" value="POTASSIUM CHANNEL PROTEIN 2-RELATED-RELATED"/>
    <property type="match status" value="1"/>
</dbReference>
<keyword evidence="4" id="KW-0813">Transport</keyword>
<evidence type="ECO:0000259" key="3">
    <source>
        <dbReference type="PROSITE" id="PS51201"/>
    </source>
</evidence>
<organism evidence="4 5">
    <name type="scientific">Virgibacillus sediminis</name>
    <dbReference type="NCBI Taxonomy" id="202260"/>
    <lineage>
        <taxon>Bacteria</taxon>
        <taxon>Bacillati</taxon>
        <taxon>Bacillota</taxon>
        <taxon>Bacilli</taxon>
        <taxon>Bacillales</taxon>
        <taxon>Bacillaceae</taxon>
        <taxon>Virgibacillus</taxon>
    </lineage>
</organism>
<dbReference type="InterPro" id="IPR013099">
    <property type="entry name" value="K_chnl_dom"/>
</dbReference>
<evidence type="ECO:0000313" key="4">
    <source>
        <dbReference type="EMBL" id="MFC2947136.1"/>
    </source>
</evidence>
<feature type="domain" description="RCK N-terminal" evidence="3">
    <location>
        <begin position="114"/>
        <end position="239"/>
    </location>
</feature>
<dbReference type="EMBL" id="JBHRRZ010000003">
    <property type="protein sequence ID" value="MFC2947136.1"/>
    <property type="molecule type" value="Genomic_DNA"/>
</dbReference>
<feature type="transmembrane region" description="Helical" evidence="2">
    <location>
        <begin position="49"/>
        <end position="66"/>
    </location>
</feature>
<keyword evidence="2" id="KW-0472">Membrane</keyword>
<dbReference type="InterPro" id="IPR003148">
    <property type="entry name" value="RCK_N"/>
</dbReference>
<comment type="caution">
    <text evidence="4">The sequence shown here is derived from an EMBL/GenBank/DDBJ whole genome shotgun (WGS) entry which is preliminary data.</text>
</comment>
<evidence type="ECO:0000313" key="5">
    <source>
        <dbReference type="Proteomes" id="UP001595387"/>
    </source>
</evidence>
<feature type="transmembrane region" description="Helical" evidence="2">
    <location>
        <begin position="12"/>
        <end position="37"/>
    </location>
</feature>
<evidence type="ECO:0000256" key="2">
    <source>
        <dbReference type="SAM" id="Phobius"/>
    </source>
</evidence>
<dbReference type="SUPFAM" id="SSF51735">
    <property type="entry name" value="NAD(P)-binding Rossmann-fold domains"/>
    <property type="match status" value="1"/>
</dbReference>
<dbReference type="SUPFAM" id="SSF81324">
    <property type="entry name" value="Voltage-gated potassium channels"/>
    <property type="match status" value="1"/>
</dbReference>
<feature type="transmembrane region" description="Helical" evidence="2">
    <location>
        <begin position="73"/>
        <end position="90"/>
    </location>
</feature>
<proteinExistence type="predicted"/>
<dbReference type="PANTHER" id="PTHR43833:SF9">
    <property type="entry name" value="POTASSIUM CHANNEL PROTEIN YUGO-RELATED"/>
    <property type="match status" value="1"/>
</dbReference>
<dbReference type="GO" id="GO:0034220">
    <property type="term" value="P:monoatomic ion transmembrane transport"/>
    <property type="evidence" value="ECO:0007669"/>
    <property type="project" value="UniProtKB-KW"/>
</dbReference>
<keyword evidence="2" id="KW-1133">Transmembrane helix</keyword>
<reference evidence="5" key="1">
    <citation type="journal article" date="2019" name="Int. J. Syst. Evol. Microbiol.">
        <title>The Global Catalogue of Microorganisms (GCM) 10K type strain sequencing project: providing services to taxonomists for standard genome sequencing and annotation.</title>
        <authorList>
            <consortium name="The Broad Institute Genomics Platform"/>
            <consortium name="The Broad Institute Genome Sequencing Center for Infectious Disease"/>
            <person name="Wu L."/>
            <person name="Ma J."/>
        </authorList>
    </citation>
    <scope>NUCLEOTIDE SEQUENCE [LARGE SCALE GENOMIC DNA]</scope>
    <source>
        <strain evidence="5">KCTC 13193</strain>
    </source>
</reference>
<protein>
    <submittedName>
        <fullName evidence="4">Potassium channel family protein</fullName>
    </submittedName>
</protein>
<evidence type="ECO:0000256" key="1">
    <source>
        <dbReference type="ARBA" id="ARBA00004651"/>
    </source>
</evidence>
<dbReference type="Gene3D" id="1.10.287.70">
    <property type="match status" value="1"/>
</dbReference>
<dbReference type="Gene3D" id="3.40.50.720">
    <property type="entry name" value="NAD(P)-binding Rossmann-like Domain"/>
    <property type="match status" value="1"/>
</dbReference>
<dbReference type="Pfam" id="PF02254">
    <property type="entry name" value="TrkA_N"/>
    <property type="match status" value="1"/>
</dbReference>
<dbReference type="Pfam" id="PF07885">
    <property type="entry name" value="Ion_trans_2"/>
    <property type="match status" value="1"/>
</dbReference>
<dbReference type="RefSeq" id="WP_390302168.1">
    <property type="nucleotide sequence ID" value="NZ_JBHRRZ010000003.1"/>
</dbReference>
<comment type="subcellular location">
    <subcellularLocation>
        <location evidence="1">Cell membrane</location>
        <topology evidence="1">Multi-pass membrane protein</topology>
    </subcellularLocation>
</comment>
<dbReference type="InterPro" id="IPR036291">
    <property type="entry name" value="NAD(P)-bd_dom_sf"/>
</dbReference>
<keyword evidence="5" id="KW-1185">Reference proteome</keyword>
<dbReference type="InterPro" id="IPR050721">
    <property type="entry name" value="Trk_Ktr_HKT_K-transport"/>
</dbReference>
<sequence>MSIKLFKQVYYNIPIIIRLLLIIVLIMTLAGTAIHYIEPDQFPTAFEGVWWAFVTAATVGYGDYVPLSLPGRILALLLILTGGGLIAFYISRFSAVAINHEYNLEKGKVAFKGGGHLVFIGWNERTRQLVDIALDKNPDLRIVLIDRTLNSLAYQHYPVHFIHGDATEDYTLQQANIKHAKCVIITADTTEKERQADNFTILTTVAVRGNNEDIPIIAEILSGIQVENAIRAGATTILRTNDFMSALLYHEMSRDKAAMPFEDTLNLLKSQAFRHRNVPSELVNQTFQAASKKLLLDQMLLIGILREKEWMVNPGHEFRLQKDDILICLLPR</sequence>
<dbReference type="Proteomes" id="UP001595387">
    <property type="component" value="Unassembled WGS sequence"/>
</dbReference>
<keyword evidence="4" id="KW-0406">Ion transport</keyword>
<keyword evidence="2" id="KW-0812">Transmembrane</keyword>
<keyword evidence="4" id="KW-0407">Ion channel</keyword>